<reference evidence="2" key="1">
    <citation type="submission" date="2017-10" db="EMBL/GenBank/DDBJ databases">
        <title>Klebsiella pneumoniae strain F160070 plasmid p160070-CTXM, complete sequence.</title>
        <authorList>
            <person name="Zhang D."/>
            <person name="Zhao Y."/>
            <person name="An H."/>
            <person name="Feng J."/>
            <person name="Zhan Z."/>
            <person name="Yin Z."/>
            <person name="Zhou D."/>
        </authorList>
    </citation>
    <scope>NUCLEOTIDE SEQUENCE</scope>
    <source>
        <strain evidence="2">F160070</strain>
        <plasmid evidence="2">p160070-CTXM</plasmid>
    </source>
</reference>
<dbReference type="RefSeq" id="WP_227636918.1">
    <property type="nucleotide sequence ID" value="NZ_CP075261.1"/>
</dbReference>
<feature type="domain" description="YcxB-like C-terminal" evidence="1">
    <location>
        <begin position="35"/>
        <end position="84"/>
    </location>
</feature>
<geneLocation type="plasmid" evidence="2">
    <name>p160070-CTXM</name>
</geneLocation>
<proteinExistence type="predicted"/>
<dbReference type="EMBL" id="MG288677">
    <property type="protein sequence ID" value="AVX34166.1"/>
    <property type="molecule type" value="Genomic_DNA"/>
</dbReference>
<organism evidence="2">
    <name type="scientific">Klebsiella pneumoniae</name>
    <dbReference type="NCBI Taxonomy" id="573"/>
    <lineage>
        <taxon>Bacteria</taxon>
        <taxon>Pseudomonadati</taxon>
        <taxon>Pseudomonadota</taxon>
        <taxon>Gammaproteobacteria</taxon>
        <taxon>Enterobacterales</taxon>
        <taxon>Enterobacteriaceae</taxon>
        <taxon>Klebsiella/Raoultella group</taxon>
        <taxon>Klebsiella</taxon>
        <taxon>Klebsiella pneumoniae complex</taxon>
    </lineage>
</organism>
<dbReference type="Pfam" id="PF14317">
    <property type="entry name" value="YcxB"/>
    <property type="match status" value="1"/>
</dbReference>
<keyword evidence="2" id="KW-0614">Plasmid</keyword>
<accession>A0A2R4NDD3</accession>
<dbReference type="AlphaFoldDB" id="A0A2R4NDD3"/>
<protein>
    <recommendedName>
        <fullName evidence="1">YcxB-like C-terminal domain-containing protein</fullName>
    </recommendedName>
</protein>
<evidence type="ECO:0000259" key="1">
    <source>
        <dbReference type="Pfam" id="PF14317"/>
    </source>
</evidence>
<name>A0A2R4NDD3_KLEPN</name>
<evidence type="ECO:0000313" key="2">
    <source>
        <dbReference type="EMBL" id="AVX34166.1"/>
    </source>
</evidence>
<sequence>MKKIMRSNHSSEIKDQELMLRLKINRSYIEQVMKIGSSRVFWNNIKKTYRKQGFLFIQTKENRCIIIPERVFKNEEETEKLYNFVKEKIAQNTME</sequence>
<dbReference type="InterPro" id="IPR025588">
    <property type="entry name" value="YcxB-like_C"/>
</dbReference>